<keyword evidence="3" id="KW-1185">Reference proteome</keyword>
<feature type="chain" id="PRO_5013957666" description="Helitron helicase-like domain-containing protein" evidence="1">
    <location>
        <begin position="23"/>
        <end position="109"/>
    </location>
</feature>
<keyword evidence="1" id="KW-0732">Signal</keyword>
<accession>A0A2H3DUK8</accession>
<organism evidence="2 3">
    <name type="scientific">Armillaria gallica</name>
    <name type="common">Bulbous honey fungus</name>
    <name type="synonym">Armillaria bulbosa</name>
    <dbReference type="NCBI Taxonomy" id="47427"/>
    <lineage>
        <taxon>Eukaryota</taxon>
        <taxon>Fungi</taxon>
        <taxon>Dikarya</taxon>
        <taxon>Basidiomycota</taxon>
        <taxon>Agaricomycotina</taxon>
        <taxon>Agaricomycetes</taxon>
        <taxon>Agaricomycetidae</taxon>
        <taxon>Agaricales</taxon>
        <taxon>Marasmiineae</taxon>
        <taxon>Physalacriaceae</taxon>
        <taxon>Armillaria</taxon>
    </lineage>
</organism>
<dbReference type="InParanoid" id="A0A2H3DUK8"/>
<evidence type="ECO:0000313" key="3">
    <source>
        <dbReference type="Proteomes" id="UP000217790"/>
    </source>
</evidence>
<proteinExistence type="predicted"/>
<feature type="signal peptide" evidence="1">
    <location>
        <begin position="1"/>
        <end position="22"/>
    </location>
</feature>
<evidence type="ECO:0008006" key="4">
    <source>
        <dbReference type="Google" id="ProtNLM"/>
    </source>
</evidence>
<dbReference type="Proteomes" id="UP000217790">
    <property type="component" value="Unassembled WGS sequence"/>
</dbReference>
<dbReference type="EMBL" id="KZ293660">
    <property type="protein sequence ID" value="PBK91963.1"/>
    <property type="molecule type" value="Genomic_DNA"/>
</dbReference>
<evidence type="ECO:0000313" key="2">
    <source>
        <dbReference type="EMBL" id="PBK91963.1"/>
    </source>
</evidence>
<dbReference type="AlphaFoldDB" id="A0A2H3DUK8"/>
<reference evidence="3" key="1">
    <citation type="journal article" date="2017" name="Nat. Ecol. Evol.">
        <title>Genome expansion and lineage-specific genetic innovations in the forest pathogenic fungi Armillaria.</title>
        <authorList>
            <person name="Sipos G."/>
            <person name="Prasanna A.N."/>
            <person name="Walter M.C."/>
            <person name="O'Connor E."/>
            <person name="Balint B."/>
            <person name="Krizsan K."/>
            <person name="Kiss B."/>
            <person name="Hess J."/>
            <person name="Varga T."/>
            <person name="Slot J."/>
            <person name="Riley R."/>
            <person name="Boka B."/>
            <person name="Rigling D."/>
            <person name="Barry K."/>
            <person name="Lee J."/>
            <person name="Mihaltcheva S."/>
            <person name="LaButti K."/>
            <person name="Lipzen A."/>
            <person name="Waldron R."/>
            <person name="Moloney N.M."/>
            <person name="Sperisen C."/>
            <person name="Kredics L."/>
            <person name="Vagvoelgyi C."/>
            <person name="Patrignani A."/>
            <person name="Fitzpatrick D."/>
            <person name="Nagy I."/>
            <person name="Doyle S."/>
            <person name="Anderson J.B."/>
            <person name="Grigoriev I.V."/>
            <person name="Gueldener U."/>
            <person name="Muensterkoetter M."/>
            <person name="Nagy L.G."/>
        </authorList>
    </citation>
    <scope>NUCLEOTIDE SEQUENCE [LARGE SCALE GENOMIC DNA]</scope>
    <source>
        <strain evidence="3">Ar21-2</strain>
    </source>
</reference>
<name>A0A2H3DUK8_ARMGA</name>
<sequence length="109" mass="12975">MGAIHAFYADLLLMLISGTCHWNEPQYLLRKAYRDSQLLDIRCYNQYIHRDQLSRHTRLRCYQRGQKQEISHHDSHPGFSAYRSQFDTFPHSNSQSTSIVRLYTLSNRL</sequence>
<gene>
    <name evidence="2" type="ORF">ARMGADRAFT_194026</name>
</gene>
<evidence type="ECO:0000256" key="1">
    <source>
        <dbReference type="SAM" id="SignalP"/>
    </source>
</evidence>
<protein>
    <recommendedName>
        <fullName evidence="4">Helitron helicase-like domain-containing protein</fullName>
    </recommendedName>
</protein>